<sequence length="84" mass="9497">MVRRCGVIGEGAFVVVIRYKDDNGPDFAVKELLSTKEIERFTREIDILEALAGCPNIMPLLKRSPDGHSYSMPLADEVLEKYIR</sequence>
<comment type="caution">
    <text evidence="2">The sequence shown here is derived from an EMBL/GenBank/DDBJ whole genome shotgun (WGS) entry which is preliminary data.</text>
</comment>
<reference evidence="2 3" key="1">
    <citation type="submission" date="2020-08" db="EMBL/GenBank/DDBJ databases">
        <title>Listeria ohnekaius sp. nov. and Listeria portnoyii sp. nov. isolated from non-agricultural and natural environments.</title>
        <authorList>
            <person name="Weller D."/>
            <person name="Belias A.M."/>
            <person name="Liao J."/>
            <person name="Guo S."/>
            <person name="Orsi R.H."/>
            <person name="Wiedmann M."/>
        </authorList>
    </citation>
    <scope>NUCLEOTIDE SEQUENCE [LARGE SCALE GENOMIC DNA]</scope>
    <source>
        <strain evidence="2 3">FSL W9-0585</strain>
    </source>
</reference>
<evidence type="ECO:0000259" key="1">
    <source>
        <dbReference type="PROSITE" id="PS50011"/>
    </source>
</evidence>
<dbReference type="Proteomes" id="UP000548787">
    <property type="component" value="Unassembled WGS sequence"/>
</dbReference>
<evidence type="ECO:0000313" key="2">
    <source>
        <dbReference type="EMBL" id="MBA3927725.1"/>
    </source>
</evidence>
<dbReference type="EMBL" id="JABJVM010000024">
    <property type="protein sequence ID" value="MBA3927725.1"/>
    <property type="molecule type" value="Genomic_DNA"/>
</dbReference>
<gene>
    <name evidence="2" type="ORF">HPK16_15415</name>
</gene>
<accession>A0A7W1T945</accession>
<name>A0A7W1T945_9LIST</name>
<dbReference type="PROSITE" id="PS50011">
    <property type="entry name" value="PROTEIN_KINASE_DOM"/>
    <property type="match status" value="1"/>
</dbReference>
<feature type="domain" description="Protein kinase" evidence="1">
    <location>
        <begin position="2"/>
        <end position="84"/>
    </location>
</feature>
<keyword evidence="3" id="KW-1185">Reference proteome</keyword>
<proteinExistence type="predicted"/>
<dbReference type="InterPro" id="IPR011009">
    <property type="entry name" value="Kinase-like_dom_sf"/>
</dbReference>
<dbReference type="Gene3D" id="1.10.510.10">
    <property type="entry name" value="Transferase(Phosphotransferase) domain 1"/>
    <property type="match status" value="1"/>
</dbReference>
<dbReference type="GO" id="GO:0004672">
    <property type="term" value="F:protein kinase activity"/>
    <property type="evidence" value="ECO:0007669"/>
    <property type="project" value="InterPro"/>
</dbReference>
<dbReference type="RefSeq" id="WP_181677790.1">
    <property type="nucleotide sequence ID" value="NZ_JABJVM010000024.1"/>
</dbReference>
<dbReference type="GO" id="GO:0005524">
    <property type="term" value="F:ATP binding"/>
    <property type="evidence" value="ECO:0007669"/>
    <property type="project" value="InterPro"/>
</dbReference>
<dbReference type="SUPFAM" id="SSF56112">
    <property type="entry name" value="Protein kinase-like (PK-like)"/>
    <property type="match status" value="1"/>
</dbReference>
<dbReference type="InterPro" id="IPR000719">
    <property type="entry name" value="Prot_kinase_dom"/>
</dbReference>
<protein>
    <recommendedName>
        <fullName evidence="1">Protein kinase domain-containing protein</fullName>
    </recommendedName>
</protein>
<organism evidence="2 3">
    <name type="scientific">Listeria rustica</name>
    <dbReference type="NCBI Taxonomy" id="2713503"/>
    <lineage>
        <taxon>Bacteria</taxon>
        <taxon>Bacillati</taxon>
        <taxon>Bacillota</taxon>
        <taxon>Bacilli</taxon>
        <taxon>Bacillales</taxon>
        <taxon>Listeriaceae</taxon>
        <taxon>Listeria</taxon>
    </lineage>
</organism>
<evidence type="ECO:0000313" key="3">
    <source>
        <dbReference type="Proteomes" id="UP000548787"/>
    </source>
</evidence>
<dbReference type="AlphaFoldDB" id="A0A7W1T945"/>